<dbReference type="EMBL" id="PSZO01000007">
    <property type="protein sequence ID" value="TCG11417.1"/>
    <property type="molecule type" value="Genomic_DNA"/>
</dbReference>
<evidence type="ECO:0000256" key="7">
    <source>
        <dbReference type="RuleBase" id="RU363032"/>
    </source>
</evidence>
<organism evidence="9 10">
    <name type="scientific">Mycoplasma marinum</name>
    <dbReference type="NCBI Taxonomy" id="1937190"/>
    <lineage>
        <taxon>Bacteria</taxon>
        <taxon>Bacillati</taxon>
        <taxon>Mycoplasmatota</taxon>
        <taxon>Mollicutes</taxon>
        <taxon>Mycoplasmataceae</taxon>
        <taxon>Mycoplasma</taxon>
    </lineage>
</organism>
<keyword evidence="4 7" id="KW-0812">Transmembrane</keyword>
<dbReference type="PANTHER" id="PTHR30465">
    <property type="entry name" value="INNER MEMBRANE ABC TRANSPORTER"/>
    <property type="match status" value="1"/>
</dbReference>
<feature type="transmembrane region" description="Helical" evidence="7">
    <location>
        <begin position="292"/>
        <end position="318"/>
    </location>
</feature>
<dbReference type="SUPFAM" id="SSF161098">
    <property type="entry name" value="MetI-like"/>
    <property type="match status" value="1"/>
</dbReference>
<accession>A0A4R0XUF2</accession>
<dbReference type="PROSITE" id="PS50928">
    <property type="entry name" value="ABC_TM1"/>
    <property type="match status" value="1"/>
</dbReference>
<feature type="transmembrane region" description="Helical" evidence="7">
    <location>
        <begin position="109"/>
        <end position="134"/>
    </location>
</feature>
<evidence type="ECO:0000256" key="2">
    <source>
        <dbReference type="ARBA" id="ARBA00022448"/>
    </source>
</evidence>
<dbReference type="Pfam" id="PF00528">
    <property type="entry name" value="BPD_transp_1"/>
    <property type="match status" value="1"/>
</dbReference>
<feature type="transmembrane region" description="Helical" evidence="7">
    <location>
        <begin position="248"/>
        <end position="272"/>
    </location>
</feature>
<reference evidence="9 10" key="1">
    <citation type="submission" date="2018-02" db="EMBL/GenBank/DDBJ databases">
        <title>Mycoplasma marinum and Mycoplasma todarodis sp. nov., moderately halophilic and psychrotolerant mycoplasmas isolated from cephalopods.</title>
        <authorList>
            <person name="Viver T."/>
        </authorList>
    </citation>
    <scope>NUCLEOTIDE SEQUENCE [LARGE SCALE GENOMIC DNA]</scope>
    <source>
        <strain evidence="9 10">PE</strain>
    </source>
</reference>
<name>A0A4R0XUF2_9MOLU</name>
<keyword evidence="3" id="KW-1003">Cell membrane</keyword>
<gene>
    <name evidence="9" type="ORF">C4B24_01960</name>
</gene>
<evidence type="ECO:0000313" key="10">
    <source>
        <dbReference type="Proteomes" id="UP000294192"/>
    </source>
</evidence>
<dbReference type="CDD" id="cd06261">
    <property type="entry name" value="TM_PBP2"/>
    <property type="match status" value="1"/>
</dbReference>
<proteinExistence type="inferred from homology"/>
<feature type="domain" description="ABC transmembrane type-1" evidence="8">
    <location>
        <begin position="107"/>
        <end position="311"/>
    </location>
</feature>
<dbReference type="PANTHER" id="PTHR30465:SF0">
    <property type="entry name" value="OLIGOPEPTIDE TRANSPORT SYSTEM PERMEASE PROTEIN APPB"/>
    <property type="match status" value="1"/>
</dbReference>
<protein>
    <recommendedName>
        <fullName evidence="8">ABC transmembrane type-1 domain-containing protein</fullName>
    </recommendedName>
</protein>
<evidence type="ECO:0000313" key="9">
    <source>
        <dbReference type="EMBL" id="TCG11417.1"/>
    </source>
</evidence>
<feature type="transmembrane region" description="Helical" evidence="7">
    <location>
        <begin position="192"/>
        <end position="211"/>
    </location>
</feature>
<comment type="similarity">
    <text evidence="7">Belongs to the binding-protein-dependent transport system permease family.</text>
</comment>
<evidence type="ECO:0000256" key="4">
    <source>
        <dbReference type="ARBA" id="ARBA00022692"/>
    </source>
</evidence>
<dbReference type="AlphaFoldDB" id="A0A4R0XUF2"/>
<dbReference type="OrthoDB" id="9789439at2"/>
<sequence length="359" mass="41247">MTKYILKRLILALITLIIALTITFFLLRLINREPTAITNEISKLQSNAKHTSQKDIRELVYQKYNYHPEWNIFKAFGNYISGIFHNDFGFYYKKPLNTIPHQFAKPLKYTFLVAGTGFLFGTILGVTFGIVAGYKRGRWPDIALNIFATLFVAIPSFVLAAILVLTANKTGWPTQFLSPELAGGTWKMMKTLLLPILIITLFSFATITYYIRNEVVEVLKSDYVSTARSKGIKETDIFFRHVMRNISIPAVTIILPRFIFIIMGSLIIELFFNVPGTAHIFGTAVINYEYNIIMFSILFFASLSLLLNIMMDVLYTILDPRIKLAEKSQFSILERLKKNYKRRKYALEIRKEKGGVKNE</sequence>
<comment type="subcellular location">
    <subcellularLocation>
        <location evidence="1 7">Cell membrane</location>
        <topology evidence="1 7">Multi-pass membrane protein</topology>
    </subcellularLocation>
</comment>
<comment type="caution">
    <text evidence="9">The sequence shown here is derived from an EMBL/GenBank/DDBJ whole genome shotgun (WGS) entry which is preliminary data.</text>
</comment>
<dbReference type="InterPro" id="IPR000515">
    <property type="entry name" value="MetI-like"/>
</dbReference>
<dbReference type="Proteomes" id="UP000294192">
    <property type="component" value="Unassembled WGS sequence"/>
</dbReference>
<keyword evidence="6 7" id="KW-0472">Membrane</keyword>
<evidence type="ECO:0000256" key="6">
    <source>
        <dbReference type="ARBA" id="ARBA00023136"/>
    </source>
</evidence>
<evidence type="ECO:0000256" key="3">
    <source>
        <dbReference type="ARBA" id="ARBA00022475"/>
    </source>
</evidence>
<dbReference type="Gene3D" id="1.10.3720.10">
    <property type="entry name" value="MetI-like"/>
    <property type="match status" value="1"/>
</dbReference>
<feature type="transmembrane region" description="Helical" evidence="7">
    <location>
        <begin position="9"/>
        <end position="30"/>
    </location>
</feature>
<evidence type="ECO:0000259" key="8">
    <source>
        <dbReference type="PROSITE" id="PS50928"/>
    </source>
</evidence>
<keyword evidence="5 7" id="KW-1133">Transmembrane helix</keyword>
<dbReference type="InterPro" id="IPR035906">
    <property type="entry name" value="MetI-like_sf"/>
</dbReference>
<dbReference type="GO" id="GO:0055085">
    <property type="term" value="P:transmembrane transport"/>
    <property type="evidence" value="ECO:0007669"/>
    <property type="project" value="InterPro"/>
</dbReference>
<evidence type="ECO:0000256" key="5">
    <source>
        <dbReference type="ARBA" id="ARBA00022989"/>
    </source>
</evidence>
<evidence type="ECO:0000256" key="1">
    <source>
        <dbReference type="ARBA" id="ARBA00004651"/>
    </source>
</evidence>
<dbReference type="GO" id="GO:0005886">
    <property type="term" value="C:plasma membrane"/>
    <property type="evidence" value="ECO:0007669"/>
    <property type="project" value="UniProtKB-SubCell"/>
</dbReference>
<keyword evidence="10" id="KW-1185">Reference proteome</keyword>
<keyword evidence="2 7" id="KW-0813">Transport</keyword>
<feature type="transmembrane region" description="Helical" evidence="7">
    <location>
        <begin position="146"/>
        <end position="167"/>
    </location>
</feature>
<dbReference type="RefSeq" id="WP_131598820.1">
    <property type="nucleotide sequence ID" value="NZ_CBDBYK010000004.1"/>
</dbReference>